<dbReference type="Gene3D" id="3.60.10.10">
    <property type="entry name" value="Endonuclease/exonuclease/phosphatase"/>
    <property type="match status" value="1"/>
</dbReference>
<dbReference type="InterPro" id="IPR036691">
    <property type="entry name" value="Endo/exonu/phosph_ase_sf"/>
</dbReference>
<keyword evidence="5" id="KW-0540">Nuclease</keyword>
<dbReference type="PANTHER" id="PTHR12121:SF37">
    <property type="entry name" value="2',5'-PHOSPHODIESTERASE 12"/>
    <property type="match status" value="1"/>
</dbReference>
<dbReference type="EnsemblMetazoa" id="HelroT75620">
    <property type="protein sequence ID" value="HelroP75620"/>
    <property type="gene ID" value="HelroG75620"/>
</dbReference>
<dbReference type="PANTHER" id="PTHR12121">
    <property type="entry name" value="CARBON CATABOLITE REPRESSOR PROTEIN 4"/>
    <property type="match status" value="1"/>
</dbReference>
<keyword evidence="9" id="KW-0460">Magnesium</keyword>
<evidence type="ECO:0000256" key="2">
    <source>
        <dbReference type="ARBA" id="ARBA00004305"/>
    </source>
</evidence>
<evidence type="ECO:0000256" key="8">
    <source>
        <dbReference type="ARBA" id="ARBA00022839"/>
    </source>
</evidence>
<dbReference type="GO" id="GO:0000288">
    <property type="term" value="P:nuclear-transcribed mRNA catabolic process, deadenylation-dependent decay"/>
    <property type="evidence" value="ECO:0000318"/>
    <property type="project" value="GO_Central"/>
</dbReference>
<dbReference type="KEGG" id="hro:HELRODRAFT_75620"/>
<dbReference type="InParanoid" id="T1G275"/>
<dbReference type="eggNOG" id="KOG0620">
    <property type="taxonomic scope" value="Eukaryota"/>
</dbReference>
<evidence type="ECO:0000313" key="16">
    <source>
        <dbReference type="EMBL" id="ESO08143.1"/>
    </source>
</evidence>
<reference evidence="18" key="1">
    <citation type="submission" date="2012-12" db="EMBL/GenBank/DDBJ databases">
        <authorList>
            <person name="Hellsten U."/>
            <person name="Grimwood J."/>
            <person name="Chapman J.A."/>
            <person name="Shapiro H."/>
            <person name="Aerts A."/>
            <person name="Otillar R.P."/>
            <person name="Terry A.Y."/>
            <person name="Boore J.L."/>
            <person name="Simakov O."/>
            <person name="Marletaz F."/>
            <person name="Cho S.-J."/>
            <person name="Edsinger-Gonzales E."/>
            <person name="Havlak P."/>
            <person name="Kuo D.-H."/>
            <person name="Larsson T."/>
            <person name="Lv J."/>
            <person name="Arendt D."/>
            <person name="Savage R."/>
            <person name="Osoegawa K."/>
            <person name="de Jong P."/>
            <person name="Lindberg D.R."/>
            <person name="Seaver E.C."/>
            <person name="Weisblat D.A."/>
            <person name="Putnam N.H."/>
            <person name="Grigoriev I.V."/>
            <person name="Rokhsar D.S."/>
        </authorList>
    </citation>
    <scope>NUCLEOTIDE SEQUENCE</scope>
</reference>
<keyword evidence="3" id="KW-0597">Phosphoprotein</keyword>
<feature type="domain" description="Endonuclease/exonuclease/phosphatase" evidence="14">
    <location>
        <begin position="265"/>
        <end position="567"/>
    </location>
</feature>
<proteinExistence type="predicted"/>
<dbReference type="Pfam" id="PF03372">
    <property type="entry name" value="Exo_endo_phos"/>
    <property type="match status" value="1"/>
</dbReference>
<protein>
    <recommendedName>
        <fullName evidence="12">2',5'-phosphodiesterase 12</fullName>
    </recommendedName>
    <alternativeName>
        <fullName evidence="13">Mitochondrial deadenylase</fullName>
    </alternativeName>
</protein>
<dbReference type="SUPFAM" id="SSF56219">
    <property type="entry name" value="DNase I-like"/>
    <property type="match status" value="1"/>
</dbReference>
<organism evidence="17 18">
    <name type="scientific">Helobdella robusta</name>
    <name type="common">Californian leech</name>
    <dbReference type="NCBI Taxonomy" id="6412"/>
    <lineage>
        <taxon>Eukaryota</taxon>
        <taxon>Metazoa</taxon>
        <taxon>Spiralia</taxon>
        <taxon>Lophotrochozoa</taxon>
        <taxon>Annelida</taxon>
        <taxon>Clitellata</taxon>
        <taxon>Hirudinea</taxon>
        <taxon>Rhynchobdellida</taxon>
        <taxon>Glossiphoniidae</taxon>
        <taxon>Helobdella</taxon>
    </lineage>
</organism>
<dbReference type="EMBL" id="KB096134">
    <property type="protein sequence ID" value="ESO08143.1"/>
    <property type="molecule type" value="Genomic_DNA"/>
</dbReference>
<keyword evidence="18" id="KW-1185">Reference proteome</keyword>
<dbReference type="GO" id="GO:0046872">
    <property type="term" value="F:metal ion binding"/>
    <property type="evidence" value="ECO:0007669"/>
    <property type="project" value="UniProtKB-KW"/>
</dbReference>
<evidence type="ECO:0000313" key="18">
    <source>
        <dbReference type="Proteomes" id="UP000015101"/>
    </source>
</evidence>
<dbReference type="GO" id="GO:0004535">
    <property type="term" value="F:poly(A)-specific ribonuclease activity"/>
    <property type="evidence" value="ECO:0007669"/>
    <property type="project" value="UniProtKB-ARBA"/>
</dbReference>
<dbReference type="GO" id="GO:0006397">
    <property type="term" value="P:mRNA processing"/>
    <property type="evidence" value="ECO:0007669"/>
    <property type="project" value="UniProtKB-KW"/>
</dbReference>
<keyword evidence="7" id="KW-0378">Hydrolase</keyword>
<evidence type="ECO:0000259" key="14">
    <source>
        <dbReference type="Pfam" id="PF03372"/>
    </source>
</evidence>
<evidence type="ECO:0000256" key="12">
    <source>
        <dbReference type="ARBA" id="ARBA00072755"/>
    </source>
</evidence>
<dbReference type="GO" id="GO:0005759">
    <property type="term" value="C:mitochondrial matrix"/>
    <property type="evidence" value="ECO:0007669"/>
    <property type="project" value="UniProtKB-SubCell"/>
</dbReference>
<dbReference type="GeneID" id="20215173"/>
<evidence type="ECO:0000256" key="7">
    <source>
        <dbReference type="ARBA" id="ARBA00022801"/>
    </source>
</evidence>
<evidence type="ECO:0000256" key="1">
    <source>
        <dbReference type="ARBA" id="ARBA00001946"/>
    </source>
</evidence>
<comment type="subcellular location">
    <subcellularLocation>
        <location evidence="2">Mitochondrion matrix</location>
    </subcellularLocation>
</comment>
<gene>
    <name evidence="17" type="primary">20215173</name>
    <name evidence="16" type="ORF">HELRODRAFT_75620</name>
</gene>
<evidence type="ECO:0000256" key="3">
    <source>
        <dbReference type="ARBA" id="ARBA00022553"/>
    </source>
</evidence>
<feature type="domain" description="2',5'-phosphodiesterase 12-like N-terminal" evidence="15">
    <location>
        <begin position="127"/>
        <end position="235"/>
    </location>
</feature>
<comment type="cofactor">
    <cofactor evidence="1">
        <name>Mg(2+)</name>
        <dbReference type="ChEBI" id="CHEBI:18420"/>
    </cofactor>
</comment>
<dbReference type="Pfam" id="PF21171">
    <property type="entry name" value="PDE12-like_N"/>
    <property type="match status" value="1"/>
</dbReference>
<evidence type="ECO:0000256" key="11">
    <source>
        <dbReference type="ARBA" id="ARBA00023128"/>
    </source>
</evidence>
<name>T1G275_HELRO</name>
<reference evidence="17" key="3">
    <citation type="submission" date="2015-06" db="UniProtKB">
        <authorList>
            <consortium name="EnsemblMetazoa"/>
        </authorList>
    </citation>
    <scope>IDENTIFICATION</scope>
</reference>
<dbReference type="OMA" id="FRLKSAC"/>
<evidence type="ECO:0000256" key="5">
    <source>
        <dbReference type="ARBA" id="ARBA00022722"/>
    </source>
</evidence>
<evidence type="ECO:0000256" key="4">
    <source>
        <dbReference type="ARBA" id="ARBA00022664"/>
    </source>
</evidence>
<dbReference type="CTD" id="20215173"/>
<dbReference type="Proteomes" id="UP000015101">
    <property type="component" value="Unassembled WGS sequence"/>
</dbReference>
<dbReference type="RefSeq" id="XP_009013932.1">
    <property type="nucleotide sequence ID" value="XM_009015684.1"/>
</dbReference>
<dbReference type="InterPro" id="IPR050410">
    <property type="entry name" value="CCR4/nocturin_mRNA_transcr"/>
</dbReference>
<keyword evidence="4" id="KW-0507">mRNA processing</keyword>
<dbReference type="EMBL" id="AMQM01003418">
    <property type="status" value="NOT_ANNOTATED_CDS"/>
    <property type="molecule type" value="Genomic_DNA"/>
</dbReference>
<keyword evidence="8" id="KW-0269">Exonuclease</keyword>
<dbReference type="InterPro" id="IPR005135">
    <property type="entry name" value="Endo/exonuclease/phosphatase"/>
</dbReference>
<evidence type="ECO:0000259" key="15">
    <source>
        <dbReference type="Pfam" id="PF21171"/>
    </source>
</evidence>
<evidence type="ECO:0000256" key="9">
    <source>
        <dbReference type="ARBA" id="ARBA00022842"/>
    </source>
</evidence>
<dbReference type="STRING" id="6412.T1G275"/>
<dbReference type="OrthoDB" id="412787at2759"/>
<evidence type="ECO:0000256" key="10">
    <source>
        <dbReference type="ARBA" id="ARBA00022946"/>
    </source>
</evidence>
<dbReference type="FunFam" id="3.60.10.10:FF:000018">
    <property type="entry name" value="2',5'-phosphodiesterase 12"/>
    <property type="match status" value="1"/>
</dbReference>
<keyword evidence="10" id="KW-0809">Transit peptide</keyword>
<dbReference type="GO" id="GO:0005739">
    <property type="term" value="C:mitochondrion"/>
    <property type="evidence" value="ECO:0000318"/>
    <property type="project" value="GO_Central"/>
</dbReference>
<dbReference type="AlphaFoldDB" id="T1G275"/>
<reference evidence="16 18" key="2">
    <citation type="journal article" date="2013" name="Nature">
        <title>Insights into bilaterian evolution from three spiralian genomes.</title>
        <authorList>
            <person name="Simakov O."/>
            <person name="Marletaz F."/>
            <person name="Cho S.J."/>
            <person name="Edsinger-Gonzales E."/>
            <person name="Havlak P."/>
            <person name="Hellsten U."/>
            <person name="Kuo D.H."/>
            <person name="Larsson T."/>
            <person name="Lv J."/>
            <person name="Arendt D."/>
            <person name="Savage R."/>
            <person name="Osoegawa K."/>
            <person name="de Jong P."/>
            <person name="Grimwood J."/>
            <person name="Chapman J.A."/>
            <person name="Shapiro H."/>
            <person name="Aerts A."/>
            <person name="Otillar R.P."/>
            <person name="Terry A.Y."/>
            <person name="Boore J.L."/>
            <person name="Grigoriev I.V."/>
            <person name="Lindberg D.R."/>
            <person name="Seaver E.C."/>
            <person name="Weisblat D.A."/>
            <person name="Putnam N.H."/>
            <person name="Rokhsar D.S."/>
        </authorList>
    </citation>
    <scope>NUCLEOTIDE SEQUENCE</scope>
</reference>
<keyword evidence="11" id="KW-0496">Mitochondrion</keyword>
<sequence>MKLNYNLNPEDPNLSARVFNFSRPKSEDLEKALSRITASISKEVNKKLFKLNKKKNKKNSDIQEDNSDVDSVNKNGRVCVEDENVLKIELYNIDNELVDSKLTNKEAWVQGSYLNLGNFQFKVDLNPPAVTELSLPVVLMSGYPIYANLSVEFTDTKDSDIKWYVEVKDSNSLNESTHAKPKKIPKRSPENWSLVSTNPTFLPSDVQVGLHIKITCQPKNGERLGEEVEVISKHPIIEGPINCPFEKRHQHTKSLTSEDRFRVISYNILADLYADSDFSRSFLFPYCPPQFLDINYRKQLLIKEIIGYNADLICLQEVDKKIFDLELQPILEKLDMEGLMKMKLGEVAEGCATFFRRSKFKYIESYDIGLAEYLAGNDSNKDIVDKISKNAKFFEKFTSRNSVLQTTLFQSHSDPTNFLIVATVHLYFHPRASNIRLLQSHLCISYLQTLIERIKNISPSLIYCGDLNASSSSGVHEYLLGKEVSPTHADWFSGGEEYVPDLHLKHELDLINATGFSRYTNYVGGFNGCLDYIYASGLNALKVIPLPSHEEVTAHTALPNQYFPSDHLAVGCEFAWRSDSKMNVDE</sequence>
<evidence type="ECO:0000256" key="6">
    <source>
        <dbReference type="ARBA" id="ARBA00022723"/>
    </source>
</evidence>
<dbReference type="FunCoup" id="T1G275">
    <property type="interactions" value="1955"/>
</dbReference>
<dbReference type="InterPro" id="IPR048821">
    <property type="entry name" value="PDE12-like_N"/>
</dbReference>
<keyword evidence="6" id="KW-0479">Metal-binding</keyword>
<accession>T1G275</accession>
<evidence type="ECO:0000256" key="13">
    <source>
        <dbReference type="ARBA" id="ARBA00083541"/>
    </source>
</evidence>
<dbReference type="GO" id="GO:0000175">
    <property type="term" value="F:3'-5'-RNA exonuclease activity"/>
    <property type="evidence" value="ECO:0000318"/>
    <property type="project" value="GO_Central"/>
</dbReference>
<dbReference type="HOGENOM" id="CLU_016428_7_2_1"/>
<evidence type="ECO:0000313" key="17">
    <source>
        <dbReference type="EnsemblMetazoa" id="HelroP75620"/>
    </source>
</evidence>